<evidence type="ECO:0000256" key="6">
    <source>
        <dbReference type="PIRSR" id="PIRSR602129-50"/>
    </source>
</evidence>
<proteinExistence type="inferred from homology"/>
<evidence type="ECO:0008006" key="11">
    <source>
        <dbReference type="Google" id="ProtNLM"/>
    </source>
</evidence>
<dbReference type="GO" id="GO:0016831">
    <property type="term" value="F:carboxy-lyase activity"/>
    <property type="evidence" value="ECO:0007669"/>
    <property type="project" value="UniProtKB-KW"/>
</dbReference>
<dbReference type="Pfam" id="PF00282">
    <property type="entry name" value="Pyridoxal_deC"/>
    <property type="match status" value="1"/>
</dbReference>
<dbReference type="PRINTS" id="PR00800">
    <property type="entry name" value="YHDCRBOXLASE"/>
</dbReference>
<comment type="caution">
    <text evidence="9">The sequence shown here is derived from an EMBL/GenBank/DDBJ whole genome shotgun (WGS) entry which is preliminary data.</text>
</comment>
<dbReference type="Gene3D" id="3.40.640.10">
    <property type="entry name" value="Type I PLP-dependent aspartate aminotransferase-like (Major domain)"/>
    <property type="match status" value="1"/>
</dbReference>
<organism evidence="9 10">
    <name type="scientific">Trapa natans</name>
    <name type="common">Water chestnut</name>
    <dbReference type="NCBI Taxonomy" id="22666"/>
    <lineage>
        <taxon>Eukaryota</taxon>
        <taxon>Viridiplantae</taxon>
        <taxon>Streptophyta</taxon>
        <taxon>Embryophyta</taxon>
        <taxon>Tracheophyta</taxon>
        <taxon>Spermatophyta</taxon>
        <taxon>Magnoliopsida</taxon>
        <taxon>eudicotyledons</taxon>
        <taxon>Gunneridae</taxon>
        <taxon>Pentapetalae</taxon>
        <taxon>rosids</taxon>
        <taxon>malvids</taxon>
        <taxon>Myrtales</taxon>
        <taxon>Lythraceae</taxon>
        <taxon>Trapa</taxon>
    </lineage>
</organism>
<keyword evidence="10" id="KW-1185">Reference proteome</keyword>
<dbReference type="GO" id="GO:0006520">
    <property type="term" value="P:amino acid metabolic process"/>
    <property type="evidence" value="ECO:0007669"/>
    <property type="project" value="InterPro"/>
</dbReference>
<name>A0AAN7LY63_TRANT</name>
<dbReference type="InterPro" id="IPR021115">
    <property type="entry name" value="Pyridoxal-P_BS"/>
</dbReference>
<feature type="region of interest" description="Disordered" evidence="8">
    <location>
        <begin position="1"/>
        <end position="22"/>
    </location>
</feature>
<evidence type="ECO:0000256" key="2">
    <source>
        <dbReference type="ARBA" id="ARBA00009533"/>
    </source>
</evidence>
<evidence type="ECO:0000256" key="4">
    <source>
        <dbReference type="ARBA" id="ARBA00022898"/>
    </source>
</evidence>
<dbReference type="PANTHER" id="PTHR11999:SF96">
    <property type="entry name" value="TYROSINE DECARBOXYLASE"/>
    <property type="match status" value="1"/>
</dbReference>
<accession>A0AAN7LY63</accession>
<keyword evidence="3" id="KW-0210">Decarboxylase</keyword>
<dbReference type="EMBL" id="JAXQNO010000007">
    <property type="protein sequence ID" value="KAK4794712.1"/>
    <property type="molecule type" value="Genomic_DNA"/>
</dbReference>
<dbReference type="Gene3D" id="1.20.1340.10">
    <property type="entry name" value="dopa decarboxylase, N-terminal domain"/>
    <property type="match status" value="1"/>
</dbReference>
<dbReference type="AlphaFoldDB" id="A0AAN7LY63"/>
<dbReference type="SUPFAM" id="SSF53383">
    <property type="entry name" value="PLP-dependent transferases"/>
    <property type="match status" value="1"/>
</dbReference>
<reference evidence="9 10" key="1">
    <citation type="journal article" date="2023" name="Hortic Res">
        <title>Pangenome of water caltrop reveals structural variations and asymmetric subgenome divergence after allopolyploidization.</title>
        <authorList>
            <person name="Zhang X."/>
            <person name="Chen Y."/>
            <person name="Wang L."/>
            <person name="Yuan Y."/>
            <person name="Fang M."/>
            <person name="Shi L."/>
            <person name="Lu R."/>
            <person name="Comes H.P."/>
            <person name="Ma Y."/>
            <person name="Chen Y."/>
            <person name="Huang G."/>
            <person name="Zhou Y."/>
            <person name="Zheng Z."/>
            <person name="Qiu Y."/>
        </authorList>
    </citation>
    <scope>NUCLEOTIDE SEQUENCE [LARGE SCALE GENOMIC DNA]</scope>
    <source>
        <strain evidence="9">F231</strain>
    </source>
</reference>
<evidence type="ECO:0000313" key="9">
    <source>
        <dbReference type="EMBL" id="KAK4794712.1"/>
    </source>
</evidence>
<evidence type="ECO:0000256" key="1">
    <source>
        <dbReference type="ARBA" id="ARBA00001933"/>
    </source>
</evidence>
<evidence type="ECO:0000256" key="8">
    <source>
        <dbReference type="SAM" id="MobiDB-lite"/>
    </source>
</evidence>
<dbReference type="InterPro" id="IPR002129">
    <property type="entry name" value="PyrdxlP-dep_de-COase"/>
</dbReference>
<dbReference type="GO" id="GO:0030170">
    <property type="term" value="F:pyridoxal phosphate binding"/>
    <property type="evidence" value="ECO:0007669"/>
    <property type="project" value="InterPro"/>
</dbReference>
<dbReference type="InterPro" id="IPR015424">
    <property type="entry name" value="PyrdxlP-dep_Trfase"/>
</dbReference>
<dbReference type="GO" id="GO:0019752">
    <property type="term" value="P:carboxylic acid metabolic process"/>
    <property type="evidence" value="ECO:0007669"/>
    <property type="project" value="InterPro"/>
</dbReference>
<dbReference type="InterPro" id="IPR015421">
    <property type="entry name" value="PyrdxlP-dep_Trfase_major"/>
</dbReference>
<comment type="similarity">
    <text evidence="2 7">Belongs to the group II decarboxylase family.</text>
</comment>
<dbReference type="Proteomes" id="UP001346149">
    <property type="component" value="Unassembled WGS sequence"/>
</dbReference>
<gene>
    <name evidence="9" type="ORF">SAY86_012706</name>
</gene>
<protein>
    <recommendedName>
        <fullName evidence="11">Tyrosine decarboxylase</fullName>
    </recommendedName>
</protein>
<dbReference type="InterPro" id="IPR010977">
    <property type="entry name" value="Aromatic_deC"/>
</dbReference>
<dbReference type="PROSITE" id="PS00392">
    <property type="entry name" value="DDC_GAD_HDC_YDC"/>
    <property type="match status" value="1"/>
</dbReference>
<keyword evidence="5 7" id="KW-0456">Lyase</keyword>
<dbReference type="Gene3D" id="3.90.1150.10">
    <property type="entry name" value="Aspartate Aminotransferase, domain 1"/>
    <property type="match status" value="1"/>
</dbReference>
<keyword evidence="4 6" id="KW-0663">Pyridoxal phosphate</keyword>
<comment type="cofactor">
    <cofactor evidence="1 6 7">
        <name>pyridoxal 5'-phosphate</name>
        <dbReference type="ChEBI" id="CHEBI:597326"/>
    </cofactor>
</comment>
<sequence>MGSLNSDDYQAPDIRSTNPLDSDEFRRQGHMIVDFLSNYYRNIEDYPVRSEVEPNYLSGALPGSAPNRPESIEAILEDIRKYVVPGLTHSQSPNLFGYYQANTSTAGILGDIICSGFNVMGMSWVTSPAATELENLVMDWLGEILKLPKPFLFSSGGGGIIHGNTGEALICTLTAARDKVLKEIGEEKFSQLVVYCSDQTHCSLEKVAHIVGIRARNIRKITTTKATHYGMCPDALRLAIASDIRAGLVPLYLCATVGTTPTCAVDPIEELCKVVEEFGMWIHVDAAYAGAACICPEYRYLIDGIESVNSFSFNAHKWFLSGLDCCCVWLKNPIVLTRSLSADASYLHGDTKEAVINYKDWQVSLSRRFRALRLWLVLRSHGVANLRKYIQSHVRLASIFEQLVAEDDRFEVFSKRRLALVCFRISPSALYKKQGETQRSGDDKAEAISTDDDTVNKVNEAFLQRINRTGRVFITHAVVEGTYVMRFAVGATLMEERHVRMAWKLVQHQADVILSEPI</sequence>
<evidence type="ECO:0000256" key="5">
    <source>
        <dbReference type="ARBA" id="ARBA00023239"/>
    </source>
</evidence>
<dbReference type="GO" id="GO:0005737">
    <property type="term" value="C:cytoplasm"/>
    <property type="evidence" value="ECO:0007669"/>
    <property type="project" value="TreeGrafter"/>
</dbReference>
<evidence type="ECO:0000256" key="7">
    <source>
        <dbReference type="RuleBase" id="RU000382"/>
    </source>
</evidence>
<dbReference type="InterPro" id="IPR015422">
    <property type="entry name" value="PyrdxlP-dep_Trfase_small"/>
</dbReference>
<dbReference type="PANTHER" id="PTHR11999">
    <property type="entry name" value="GROUP II PYRIDOXAL-5-PHOSPHATE DECARBOXYLASE"/>
    <property type="match status" value="1"/>
</dbReference>
<feature type="modified residue" description="N6-(pyridoxal phosphate)lysine" evidence="6">
    <location>
        <position position="317"/>
    </location>
</feature>
<evidence type="ECO:0000313" key="10">
    <source>
        <dbReference type="Proteomes" id="UP001346149"/>
    </source>
</evidence>
<evidence type="ECO:0000256" key="3">
    <source>
        <dbReference type="ARBA" id="ARBA00022793"/>
    </source>
</evidence>